<keyword evidence="2" id="KW-1185">Reference proteome</keyword>
<comment type="caution">
    <text evidence="1">The sequence shown here is derived from an EMBL/GenBank/DDBJ whole genome shotgun (WGS) entry which is preliminary data.</text>
</comment>
<reference evidence="1" key="1">
    <citation type="journal article" date="2021" name="Front. Microbiol.">
        <title>Comprehensive Comparative Genomics and Phenotyping of Methylobacterium Species.</title>
        <authorList>
            <person name="Alessa O."/>
            <person name="Ogura Y."/>
            <person name="Fujitani Y."/>
            <person name="Takami H."/>
            <person name="Hayashi T."/>
            <person name="Sahin N."/>
            <person name="Tani A."/>
        </authorList>
    </citation>
    <scope>NUCLEOTIDE SEQUENCE</scope>
    <source>
        <strain evidence="1">DSM 23674</strain>
    </source>
</reference>
<evidence type="ECO:0000313" key="1">
    <source>
        <dbReference type="EMBL" id="GJE57193.1"/>
    </source>
</evidence>
<dbReference type="RefSeq" id="WP_283206831.1">
    <property type="nucleotide sequence ID" value="NZ_BPRA01000018.1"/>
</dbReference>
<gene>
    <name evidence="1" type="ORF">EKPJFOCH_3706</name>
</gene>
<evidence type="ECO:0000313" key="2">
    <source>
        <dbReference type="Proteomes" id="UP001055101"/>
    </source>
</evidence>
<organism evidence="1 2">
    <name type="scientific">Methylobacterium thuringiense</name>
    <dbReference type="NCBI Taxonomy" id="1003091"/>
    <lineage>
        <taxon>Bacteria</taxon>
        <taxon>Pseudomonadati</taxon>
        <taxon>Pseudomonadota</taxon>
        <taxon>Alphaproteobacteria</taxon>
        <taxon>Hyphomicrobiales</taxon>
        <taxon>Methylobacteriaceae</taxon>
        <taxon>Methylobacterium</taxon>
    </lineage>
</organism>
<name>A0ABQ4TP90_9HYPH</name>
<accession>A0ABQ4TP90</accession>
<sequence>MPKVEGAVFNSRLLRQTIERSLRGAFTRTIDAEGLRFEMVVSAR</sequence>
<reference evidence="1" key="2">
    <citation type="submission" date="2021-08" db="EMBL/GenBank/DDBJ databases">
        <authorList>
            <person name="Tani A."/>
            <person name="Ola A."/>
            <person name="Ogura Y."/>
            <person name="Katsura K."/>
            <person name="Hayashi T."/>
        </authorList>
    </citation>
    <scope>NUCLEOTIDE SEQUENCE</scope>
    <source>
        <strain evidence="1">DSM 23674</strain>
    </source>
</reference>
<protein>
    <submittedName>
        <fullName evidence="1">Uncharacterized protein</fullName>
    </submittedName>
</protein>
<dbReference type="EMBL" id="BPRA01000018">
    <property type="protein sequence ID" value="GJE57193.1"/>
    <property type="molecule type" value="Genomic_DNA"/>
</dbReference>
<proteinExistence type="predicted"/>
<dbReference type="Proteomes" id="UP001055101">
    <property type="component" value="Unassembled WGS sequence"/>
</dbReference>